<sequence>MKMMIFLFAAFIGACDQDNTNVALSPDVEAKASIVSVVTSGNENEYTFQVGVLSPDTGCEQYADWWEVISEDGELLYRRILAHSHVNEQPFVRSGGGVAITAATVVIVRVHMNSSGYGMIGYKGSISQGFEEFEIAEGFASELETQTPLPDGCAF</sequence>
<evidence type="ECO:0000313" key="1">
    <source>
        <dbReference type="EMBL" id="SNS38707.1"/>
    </source>
</evidence>
<protein>
    <recommendedName>
        <fullName evidence="3">Lipoprotein</fullName>
    </recommendedName>
</protein>
<dbReference type="PROSITE" id="PS51257">
    <property type="entry name" value="PROKAR_LIPOPROTEIN"/>
    <property type="match status" value="1"/>
</dbReference>
<reference evidence="1 2" key="1">
    <citation type="submission" date="2017-06" db="EMBL/GenBank/DDBJ databases">
        <authorList>
            <person name="Kim H.J."/>
            <person name="Triplett B.A."/>
        </authorList>
    </citation>
    <scope>NUCLEOTIDE SEQUENCE [LARGE SCALE GENOMIC DNA]</scope>
    <source>
        <strain evidence="1 2">DSM 25597</strain>
    </source>
</reference>
<evidence type="ECO:0000313" key="2">
    <source>
        <dbReference type="Proteomes" id="UP000198379"/>
    </source>
</evidence>
<dbReference type="Proteomes" id="UP000198379">
    <property type="component" value="Unassembled WGS sequence"/>
</dbReference>
<accession>A0A239E268</accession>
<gene>
    <name evidence="1" type="ORF">SAMN06265376_11359</name>
</gene>
<dbReference type="EMBL" id="FZNY01000013">
    <property type="protein sequence ID" value="SNS38707.1"/>
    <property type="molecule type" value="Genomic_DNA"/>
</dbReference>
<name>A0A239E268_9FLAO</name>
<organism evidence="1 2">
    <name type="scientific">Dokdonia pacifica</name>
    <dbReference type="NCBI Taxonomy" id="1627892"/>
    <lineage>
        <taxon>Bacteria</taxon>
        <taxon>Pseudomonadati</taxon>
        <taxon>Bacteroidota</taxon>
        <taxon>Flavobacteriia</taxon>
        <taxon>Flavobacteriales</taxon>
        <taxon>Flavobacteriaceae</taxon>
        <taxon>Dokdonia</taxon>
    </lineage>
</organism>
<proteinExistence type="predicted"/>
<dbReference type="AlphaFoldDB" id="A0A239E268"/>
<evidence type="ECO:0008006" key="3">
    <source>
        <dbReference type="Google" id="ProtNLM"/>
    </source>
</evidence>
<keyword evidence="2" id="KW-1185">Reference proteome</keyword>